<feature type="region of interest" description="Disordered" evidence="7">
    <location>
        <begin position="286"/>
        <end position="305"/>
    </location>
</feature>
<gene>
    <name evidence="6" type="primary">prmA</name>
    <name evidence="8" type="ORF">Acaty_c2722</name>
</gene>
<feature type="binding site" evidence="6">
    <location>
        <position position="141"/>
    </location>
    <ligand>
        <name>S-adenosyl-L-methionine</name>
        <dbReference type="ChEBI" id="CHEBI:59789"/>
    </ligand>
</feature>
<sequence>MSAAWWQLVMDIPEPEVAEIEAELLEAGAVAVSFLEPEDATAVFAAGQYWPNTRCEALFDAAVYPREALEMWLARRPWTDFHPRLEMVVDRDWVGLTQAAFPARRFGRLWIAPSWTELPAQDLVLRLDPGQAFGTGAHATTALCLQFLEAQVKGGETLMDYGCGSGILAIAALLLGAHRAIGVDNDPLALQVTGENAEKNGVAHRLQRYLPEQVPPMQVPLLVANILANPLVELAPTLVGYLAPGATLVLSGLLPEQEPFVRAAYADAIEFAEPIRADGWSLLSGRRKSPEYPSESRHGSHLSAL</sequence>
<keyword evidence="8" id="KW-0689">Ribosomal protein</keyword>
<dbReference type="EMBL" id="CP005986">
    <property type="protein sequence ID" value="AIA56560.1"/>
    <property type="molecule type" value="Genomic_DNA"/>
</dbReference>
<dbReference type="AlphaFoldDB" id="A0A059ZYF2"/>
<feature type="compositionally biased region" description="Basic and acidic residues" evidence="7">
    <location>
        <begin position="288"/>
        <end position="298"/>
    </location>
</feature>
<comment type="similarity">
    <text evidence="1 6">Belongs to the methyltransferase superfamily. PrmA family.</text>
</comment>
<keyword evidence="8" id="KW-0687">Ribonucleoprotein</keyword>
<dbReference type="PANTHER" id="PTHR43648:SF1">
    <property type="entry name" value="ELECTRON TRANSFER FLAVOPROTEIN BETA SUBUNIT LYSINE METHYLTRANSFERASE"/>
    <property type="match status" value="1"/>
</dbReference>
<dbReference type="InterPro" id="IPR050078">
    <property type="entry name" value="Ribosomal_L11_MeTrfase_PrmA"/>
</dbReference>
<evidence type="ECO:0000256" key="2">
    <source>
        <dbReference type="ARBA" id="ARBA00022490"/>
    </source>
</evidence>
<dbReference type="KEGG" id="acz:Acaty_c2722"/>
<dbReference type="InterPro" id="IPR004498">
    <property type="entry name" value="Ribosomal_PrmA_MeTrfase"/>
</dbReference>
<dbReference type="HOGENOM" id="CLU_049382_4_1_6"/>
<dbReference type="GO" id="GO:0005829">
    <property type="term" value="C:cytosol"/>
    <property type="evidence" value="ECO:0007669"/>
    <property type="project" value="TreeGrafter"/>
</dbReference>
<feature type="binding site" evidence="6">
    <location>
        <position position="225"/>
    </location>
    <ligand>
        <name>S-adenosyl-L-methionine</name>
        <dbReference type="ChEBI" id="CHEBI:59789"/>
    </ligand>
</feature>
<evidence type="ECO:0000256" key="6">
    <source>
        <dbReference type="HAMAP-Rule" id="MF_00735"/>
    </source>
</evidence>
<protein>
    <recommendedName>
        <fullName evidence="6">Ribosomal protein L11 methyltransferase</fullName>
        <shortName evidence="6">L11 Mtase</shortName>
        <ecNumber evidence="6">2.1.1.-</ecNumber>
    </recommendedName>
</protein>
<dbReference type="InterPro" id="IPR029063">
    <property type="entry name" value="SAM-dependent_MTases_sf"/>
</dbReference>
<dbReference type="PANTHER" id="PTHR43648">
    <property type="entry name" value="ELECTRON TRANSFER FLAVOPROTEIN BETA SUBUNIT LYSINE METHYLTRANSFERASE"/>
    <property type="match status" value="1"/>
</dbReference>
<reference evidence="8 9" key="1">
    <citation type="journal article" date="2009" name="J. Bacteriol.">
        <title>Draft genome sequence of the extremely acidophilic bacterium Acidithiobacillus caldus ATCC 51756 reveals metabolic versatility in the genus Acidithiobacillus.</title>
        <authorList>
            <person name="Valdes J."/>
            <person name="Quatrini R."/>
            <person name="Hallberg K."/>
            <person name="Dopson M."/>
            <person name="Valenzuela P.D."/>
            <person name="Holmes D.S."/>
        </authorList>
    </citation>
    <scope>NUCLEOTIDE SEQUENCE [LARGE SCALE GENOMIC DNA]</scope>
    <source>
        <strain evidence="9">ATCC 51756 / DSM 8584 / KU</strain>
    </source>
</reference>
<evidence type="ECO:0000256" key="1">
    <source>
        <dbReference type="ARBA" id="ARBA00009741"/>
    </source>
</evidence>
<keyword evidence="4 6" id="KW-0808">Transferase</keyword>
<evidence type="ECO:0000256" key="3">
    <source>
        <dbReference type="ARBA" id="ARBA00022603"/>
    </source>
</evidence>
<evidence type="ECO:0000256" key="4">
    <source>
        <dbReference type="ARBA" id="ARBA00022679"/>
    </source>
</evidence>
<proteinExistence type="inferred from homology"/>
<keyword evidence="2 6" id="KW-0963">Cytoplasm</keyword>
<comment type="subcellular location">
    <subcellularLocation>
        <location evidence="6">Cytoplasm</location>
    </subcellularLocation>
</comment>
<comment type="function">
    <text evidence="6">Methylates ribosomal protein L11.</text>
</comment>
<dbReference type="GO" id="GO:0005840">
    <property type="term" value="C:ribosome"/>
    <property type="evidence" value="ECO:0007669"/>
    <property type="project" value="UniProtKB-KW"/>
</dbReference>
<evidence type="ECO:0000313" key="8">
    <source>
        <dbReference type="EMBL" id="AIA56560.1"/>
    </source>
</evidence>
<dbReference type="SUPFAM" id="SSF53335">
    <property type="entry name" value="S-adenosyl-L-methionine-dependent methyltransferases"/>
    <property type="match status" value="1"/>
</dbReference>
<evidence type="ECO:0000256" key="5">
    <source>
        <dbReference type="ARBA" id="ARBA00022691"/>
    </source>
</evidence>
<dbReference type="EC" id="2.1.1.-" evidence="6"/>
<dbReference type="RefSeq" id="WP_004869579.1">
    <property type="nucleotide sequence ID" value="NZ_CP005986.1"/>
</dbReference>
<dbReference type="HAMAP" id="MF_00735">
    <property type="entry name" value="Methyltr_PrmA"/>
    <property type="match status" value="1"/>
</dbReference>
<dbReference type="GO" id="GO:0032259">
    <property type="term" value="P:methylation"/>
    <property type="evidence" value="ECO:0007669"/>
    <property type="project" value="UniProtKB-KW"/>
</dbReference>
<dbReference type="Gene3D" id="3.40.50.150">
    <property type="entry name" value="Vaccinia Virus protein VP39"/>
    <property type="match status" value="1"/>
</dbReference>
<keyword evidence="5 6" id="KW-0949">S-adenosyl-L-methionine</keyword>
<dbReference type="eggNOG" id="COG2264">
    <property type="taxonomic scope" value="Bacteria"/>
</dbReference>
<dbReference type="Proteomes" id="UP000005522">
    <property type="component" value="Chromosome"/>
</dbReference>
<evidence type="ECO:0000313" key="9">
    <source>
        <dbReference type="Proteomes" id="UP000005522"/>
    </source>
</evidence>
<dbReference type="NCBIfam" id="TIGR00406">
    <property type="entry name" value="prmA"/>
    <property type="match status" value="1"/>
</dbReference>
<organism evidence="8 9">
    <name type="scientific">Acidithiobacillus caldus (strain ATCC 51756 / DSM 8584 / KU)</name>
    <dbReference type="NCBI Taxonomy" id="637389"/>
    <lineage>
        <taxon>Bacteria</taxon>
        <taxon>Pseudomonadati</taxon>
        <taxon>Pseudomonadota</taxon>
        <taxon>Acidithiobacillia</taxon>
        <taxon>Acidithiobacillales</taxon>
        <taxon>Acidithiobacillaceae</taxon>
        <taxon>Acidithiobacillus</taxon>
    </lineage>
</organism>
<feature type="binding site" evidence="6">
    <location>
        <position position="184"/>
    </location>
    <ligand>
        <name>S-adenosyl-L-methionine</name>
        <dbReference type="ChEBI" id="CHEBI:59789"/>
    </ligand>
</feature>
<name>A0A059ZYF2_ACICK</name>
<dbReference type="GO" id="GO:0016279">
    <property type="term" value="F:protein-lysine N-methyltransferase activity"/>
    <property type="evidence" value="ECO:0007669"/>
    <property type="project" value="TreeGrafter"/>
</dbReference>
<dbReference type="Pfam" id="PF06325">
    <property type="entry name" value="PrmA"/>
    <property type="match status" value="1"/>
</dbReference>
<comment type="catalytic activity">
    <reaction evidence="6">
        <text>L-lysyl-[protein] + 3 S-adenosyl-L-methionine = N(6),N(6),N(6)-trimethyl-L-lysyl-[protein] + 3 S-adenosyl-L-homocysteine + 3 H(+)</text>
        <dbReference type="Rhea" id="RHEA:54192"/>
        <dbReference type="Rhea" id="RHEA-COMP:9752"/>
        <dbReference type="Rhea" id="RHEA-COMP:13826"/>
        <dbReference type="ChEBI" id="CHEBI:15378"/>
        <dbReference type="ChEBI" id="CHEBI:29969"/>
        <dbReference type="ChEBI" id="CHEBI:57856"/>
        <dbReference type="ChEBI" id="CHEBI:59789"/>
        <dbReference type="ChEBI" id="CHEBI:61961"/>
    </reaction>
</comment>
<keyword evidence="3 6" id="KW-0489">Methyltransferase</keyword>
<feature type="binding site" evidence="6">
    <location>
        <position position="162"/>
    </location>
    <ligand>
        <name>S-adenosyl-L-methionine</name>
        <dbReference type="ChEBI" id="CHEBI:59789"/>
    </ligand>
</feature>
<accession>A0A059ZYF2</accession>
<evidence type="ECO:0000256" key="7">
    <source>
        <dbReference type="SAM" id="MobiDB-lite"/>
    </source>
</evidence>